<evidence type="ECO:0000256" key="9">
    <source>
        <dbReference type="ARBA" id="ARBA00022729"/>
    </source>
</evidence>
<dbReference type="PROSITE" id="PS00484">
    <property type="entry name" value="THYROGLOBULIN_1_1"/>
    <property type="match status" value="3"/>
</dbReference>
<evidence type="ECO:0000256" key="14">
    <source>
        <dbReference type="ARBA" id="ARBA00046595"/>
    </source>
</evidence>
<dbReference type="Pfam" id="PF07699">
    <property type="entry name" value="Ephrin_rec_like"/>
    <property type="match status" value="1"/>
</dbReference>
<dbReference type="PANTHER" id="PTHR14093">
    <property type="entry name" value="HLA CLASS II GAMMA CHAIN"/>
    <property type="match status" value="1"/>
</dbReference>
<keyword evidence="5" id="KW-0893">Thyroid hormones biosynthesis</keyword>
<evidence type="ECO:0000313" key="21">
    <source>
        <dbReference type="Proteomes" id="UP000287033"/>
    </source>
</evidence>
<keyword evidence="15" id="KW-0768">Sushi</keyword>
<comment type="subcellular location">
    <subcellularLocation>
        <location evidence="1">Secreted</location>
    </subcellularLocation>
</comment>
<keyword evidence="6" id="KW-0765">Sulfation</keyword>
<dbReference type="Pfam" id="PF00086">
    <property type="entry name" value="Thyroglobulin_1"/>
    <property type="match status" value="7"/>
</dbReference>
<feature type="domain" description="Thyroglobulin type-1" evidence="19">
    <location>
        <begin position="808"/>
        <end position="876"/>
    </location>
</feature>
<dbReference type="InterPro" id="IPR019819">
    <property type="entry name" value="Carboxylesterase_B_CS"/>
</dbReference>
<dbReference type="Proteomes" id="UP000287033">
    <property type="component" value="Unassembled WGS sequence"/>
</dbReference>
<evidence type="ECO:0000256" key="3">
    <source>
        <dbReference type="ARBA" id="ARBA00017326"/>
    </source>
</evidence>
<dbReference type="PROSITE" id="PS51162">
    <property type="entry name" value="THYROGLOBULIN_1_2"/>
    <property type="match status" value="8"/>
</dbReference>
<dbReference type="GO" id="GO:0042446">
    <property type="term" value="P:hormone biosynthetic process"/>
    <property type="evidence" value="ECO:0007669"/>
    <property type="project" value="UniProtKB-KW"/>
</dbReference>
<feature type="domain" description="Thyroglobulin type-1" evidence="19">
    <location>
        <begin position="877"/>
        <end position="954"/>
    </location>
</feature>
<dbReference type="CDD" id="cd00191">
    <property type="entry name" value="TY"/>
    <property type="match status" value="5"/>
</dbReference>
<feature type="domain" description="Sushi" evidence="17">
    <location>
        <begin position="1025"/>
        <end position="1093"/>
    </location>
</feature>
<feature type="disulfide bond" evidence="16">
    <location>
        <begin position="438"/>
        <end position="458"/>
    </location>
</feature>
<dbReference type="EMBL" id="BEZZ01000166">
    <property type="protein sequence ID" value="GCC27484.1"/>
    <property type="molecule type" value="Genomic_DNA"/>
</dbReference>
<keyword evidence="21" id="KW-1185">Reference proteome</keyword>
<evidence type="ECO:0000256" key="13">
    <source>
        <dbReference type="ARBA" id="ARBA00023180"/>
    </source>
</evidence>
<dbReference type="GO" id="GO:0006590">
    <property type="term" value="P:thyroid hormone generation"/>
    <property type="evidence" value="ECO:0007669"/>
    <property type="project" value="TreeGrafter"/>
</dbReference>
<keyword evidence="9" id="KW-0732">Signal</keyword>
<comment type="similarity">
    <text evidence="2">Belongs to the type-B carboxylesterase/lipase family.</text>
</comment>
<evidence type="ECO:0000259" key="19">
    <source>
        <dbReference type="PROSITE" id="PS51162"/>
    </source>
</evidence>
<evidence type="ECO:0000256" key="4">
    <source>
        <dbReference type="ARBA" id="ARBA00022525"/>
    </source>
</evidence>
<evidence type="ECO:0000256" key="11">
    <source>
        <dbReference type="ARBA" id="ARBA00022920"/>
    </source>
</evidence>
<feature type="disulfide bond" evidence="16">
    <location>
        <begin position="990"/>
        <end position="997"/>
    </location>
</feature>
<dbReference type="Gene3D" id="3.40.50.1820">
    <property type="entry name" value="alpha/beta hydrolase"/>
    <property type="match status" value="1"/>
</dbReference>
<feature type="domain" description="Thyroglobulin type-1" evidence="19">
    <location>
        <begin position="955"/>
        <end position="1022"/>
    </location>
</feature>
<evidence type="ECO:0000259" key="18">
    <source>
        <dbReference type="PROSITE" id="PS50958"/>
    </source>
</evidence>
<keyword evidence="11" id="KW-0795">Thyroid hormone</keyword>
<dbReference type="PROSITE" id="PS50958">
    <property type="entry name" value="SMB_2"/>
    <property type="match status" value="1"/>
</dbReference>
<feature type="domain" description="Thyroglobulin type-1" evidence="19">
    <location>
        <begin position="1323"/>
        <end position="1377"/>
    </location>
</feature>
<evidence type="ECO:0000256" key="16">
    <source>
        <dbReference type="PROSITE-ProRule" id="PRU00500"/>
    </source>
</evidence>
<name>A0A401SAW2_CHIPU</name>
<keyword evidence="4" id="KW-0964">Secreted</keyword>
<evidence type="ECO:0000256" key="6">
    <source>
        <dbReference type="ARBA" id="ARBA00022641"/>
    </source>
</evidence>
<keyword evidence="7" id="KW-0405">Iodination</keyword>
<evidence type="ECO:0000259" key="17">
    <source>
        <dbReference type="PROSITE" id="PS50923"/>
    </source>
</evidence>
<dbReference type="SMART" id="SM01411">
    <property type="entry name" value="Ephrin_rec_like"/>
    <property type="match status" value="1"/>
</dbReference>
<feature type="domain" description="Thyroglobulin type-1" evidence="19">
    <location>
        <begin position="16"/>
        <end position="103"/>
    </location>
</feature>
<evidence type="ECO:0000256" key="5">
    <source>
        <dbReference type="ARBA" id="ARBA00022534"/>
    </source>
</evidence>
<comment type="caution">
    <text evidence="15">Lacks conserved residue(s) required for the propagation of feature annotation.</text>
</comment>
<dbReference type="PROSITE" id="PS50923">
    <property type="entry name" value="SUSHI"/>
    <property type="match status" value="1"/>
</dbReference>
<accession>A0A401SAW2</accession>
<evidence type="ECO:0000256" key="8">
    <source>
        <dbReference type="ARBA" id="ARBA00022702"/>
    </source>
</evidence>
<dbReference type="Gene3D" id="4.10.800.10">
    <property type="entry name" value="Thyroglobulin type-1"/>
    <property type="match status" value="7"/>
</dbReference>
<dbReference type="PROSITE" id="PS00941">
    <property type="entry name" value="CARBOXYLESTERASE_B_2"/>
    <property type="match status" value="1"/>
</dbReference>
<feature type="disulfide bond" evidence="16">
    <location>
        <begin position="845"/>
        <end position="852"/>
    </location>
</feature>
<protein>
    <recommendedName>
        <fullName evidence="3">Thyroglobulin</fullName>
    </recommendedName>
</protein>
<dbReference type="InterPro" id="IPR029058">
    <property type="entry name" value="AB_hydrolase_fold"/>
</dbReference>
<comment type="caution">
    <text evidence="20">The sequence shown here is derived from an EMBL/GenBank/DDBJ whole genome shotgun (WGS) entry which is preliminary data.</text>
</comment>
<feature type="domain" description="Thyroglobulin type-1" evidence="19">
    <location>
        <begin position="459"/>
        <end position="530"/>
    </location>
</feature>
<dbReference type="STRING" id="137246.A0A401SAW2"/>
<evidence type="ECO:0000256" key="15">
    <source>
        <dbReference type="PROSITE-ProRule" id="PRU00302"/>
    </source>
</evidence>
<organism evidence="20 21">
    <name type="scientific">Chiloscyllium punctatum</name>
    <name type="common">Brownbanded bambooshark</name>
    <name type="synonym">Hemiscyllium punctatum</name>
    <dbReference type="NCBI Taxonomy" id="137246"/>
    <lineage>
        <taxon>Eukaryota</taxon>
        <taxon>Metazoa</taxon>
        <taxon>Chordata</taxon>
        <taxon>Craniata</taxon>
        <taxon>Vertebrata</taxon>
        <taxon>Chondrichthyes</taxon>
        <taxon>Elasmobranchii</taxon>
        <taxon>Galeomorphii</taxon>
        <taxon>Galeoidea</taxon>
        <taxon>Orectolobiformes</taxon>
        <taxon>Hemiscylliidae</taxon>
        <taxon>Chiloscyllium</taxon>
    </lineage>
</organism>
<dbReference type="OrthoDB" id="6409105at2759"/>
<dbReference type="InterPro" id="IPR000716">
    <property type="entry name" value="Thyroglobulin_1"/>
</dbReference>
<feature type="domain" description="Thyroglobulin type-1" evidence="19">
    <location>
        <begin position="532"/>
        <end position="724"/>
    </location>
</feature>
<dbReference type="GO" id="GO:0005179">
    <property type="term" value="F:hormone activity"/>
    <property type="evidence" value="ECO:0007669"/>
    <property type="project" value="UniProtKB-KW"/>
</dbReference>
<dbReference type="SUPFAM" id="SSF53474">
    <property type="entry name" value="alpha/beta-Hydrolases"/>
    <property type="match status" value="1"/>
</dbReference>
<proteinExistence type="inferred from homology"/>
<feature type="domain" description="SMB" evidence="18">
    <location>
        <begin position="2028"/>
        <end position="2070"/>
    </location>
</feature>
<evidence type="ECO:0000256" key="10">
    <source>
        <dbReference type="ARBA" id="ARBA00022737"/>
    </source>
</evidence>
<dbReference type="InterPro" id="IPR036857">
    <property type="entry name" value="Thyroglobulin_1_sf"/>
</dbReference>
<reference evidence="20 21" key="1">
    <citation type="journal article" date="2018" name="Nat. Ecol. Evol.">
        <title>Shark genomes provide insights into elasmobranch evolution and the origin of vertebrates.</title>
        <authorList>
            <person name="Hara Y"/>
            <person name="Yamaguchi K"/>
            <person name="Onimaru K"/>
            <person name="Kadota M"/>
            <person name="Koyanagi M"/>
            <person name="Keeley SD"/>
            <person name="Tatsumi K"/>
            <person name="Tanaka K"/>
            <person name="Motone F"/>
            <person name="Kageyama Y"/>
            <person name="Nozu R"/>
            <person name="Adachi N"/>
            <person name="Nishimura O"/>
            <person name="Nakagawa R"/>
            <person name="Tanegashima C"/>
            <person name="Kiyatake I"/>
            <person name="Matsumoto R"/>
            <person name="Murakumo K"/>
            <person name="Nishida K"/>
            <person name="Terakita A"/>
            <person name="Kuratani S"/>
            <person name="Sato K"/>
            <person name="Hyodo S Kuraku.S."/>
        </authorList>
    </citation>
    <scope>NUCLEOTIDE SEQUENCE [LARGE SCALE GENOMIC DNA]</scope>
</reference>
<dbReference type="PANTHER" id="PTHR14093:SF19">
    <property type="entry name" value="THYROGLOBULIN"/>
    <property type="match status" value="1"/>
</dbReference>
<dbReference type="SUPFAM" id="SSF57610">
    <property type="entry name" value="Thyroglobulin type-1 domain"/>
    <property type="match status" value="8"/>
</dbReference>
<feature type="domain" description="Thyroglobulin type-1" evidence="19">
    <location>
        <begin position="405"/>
        <end position="458"/>
    </location>
</feature>
<dbReference type="InterPro" id="IPR002018">
    <property type="entry name" value="CarbesteraseB"/>
</dbReference>
<dbReference type="SMART" id="SM00211">
    <property type="entry name" value="TY"/>
    <property type="match status" value="7"/>
</dbReference>
<dbReference type="Pfam" id="PF00135">
    <property type="entry name" value="COesterase"/>
    <property type="match status" value="1"/>
</dbReference>
<dbReference type="OMA" id="SIYVPQC"/>
<keyword evidence="12 16" id="KW-1015">Disulfide bond</keyword>
<evidence type="ECO:0000313" key="20">
    <source>
        <dbReference type="EMBL" id="GCC27484.1"/>
    </source>
</evidence>
<keyword evidence="8" id="KW-0372">Hormone</keyword>
<evidence type="ECO:0000256" key="2">
    <source>
        <dbReference type="ARBA" id="ARBA00005964"/>
    </source>
</evidence>
<keyword evidence="13" id="KW-0325">Glycoprotein</keyword>
<evidence type="ECO:0000256" key="12">
    <source>
        <dbReference type="ARBA" id="ARBA00023157"/>
    </source>
</evidence>
<dbReference type="InterPro" id="IPR001212">
    <property type="entry name" value="Somatomedin_B_dom"/>
</dbReference>
<comment type="subunit">
    <text evidence="14">Monomer. Homodimer (via ChEL region); occurs in the endoplasmic reticulum and is required for export to the Golgi apparatus. Homooligomer; disulfide-linked; stored in this form in the thyroid follicle lumen.</text>
</comment>
<gene>
    <name evidence="20" type="ORF">chiPu_0005908</name>
</gene>
<dbReference type="InterPro" id="IPR052001">
    <property type="entry name" value="MHC-II_Gamma/Thyroglobulin"/>
</dbReference>
<evidence type="ECO:0000256" key="1">
    <source>
        <dbReference type="ARBA" id="ARBA00004613"/>
    </source>
</evidence>
<dbReference type="InterPro" id="IPR011641">
    <property type="entry name" value="Tyr-kin_ephrin_A/B_rcpt-like"/>
</dbReference>
<sequence>MEIYGTRQDKRPLQCPTSCEVQDRRILHGNGVRSPPQCSKDGKFLPVQCRFINTTNMMIFDLLNNFNRFPAAFHTFSAFRRSFANVSAYCYCADSLGRELQATGLELLLDEIYDTIFNASQNGHLFTDTGNYHILQRRFLAVRLLITGRFRCNDKSGCKSERKRTLSRLFYGPVGHFSQNDIFAAPTSLSPTLERIGMSLRHCSPDLKQLFIKSGLLLSISQFVDLDIGQADLEVILSEIVQGTFLTKDLALTALQFSASSKFFVENLFGGKFLPNLSLFNFTGSLGSRGTFNFSQFFQQIGLRGMYSGENFVELAKLFSQIEDSYFSKGTSEFSKDTFNLNQTIEDNFGRPVNLQENQNMVKLINTLLEDQNVLTTLREIITFFGGQDDNLAETIQLVLRSAKVGICERPTSNLFVPKCTRDGLYEEVQCLGTDCWCVDSQGLEIPNSRVRGQRPQCPTECEQERKRLIDLRGHQSAGSDGFIPSCRSDGNFQSMQCDGMNCVCVDLQGRKTPELRKITGGGVLCPSACQLSAAENFLKTIEILLSEPNLLSVPSIYVPQCKENGDWRQVQCDGLPQQVIEFYQQWISQNNGGQEMSFTAILNEVIDYRRSSNVSKSFEMFVKELYRKRHHHVFSVFSAFSTFDSISADDVAAIVASTPGTNILLNPYVFWQLLFGAVTHYPGLYTDFSVKLNKMELRRCWCVDEKGQELPGTKAEMGQFPQCPGSCDRAVQQIFHFIAQAEEIMVDSKNSNISFGQAFLSASGIQLTENELQSFGKFQSAPSFSEALLSGADYAVRLAAQSILQFSRRNQFTREGILGELTLKGYSPYIPQCDGLGNWESTQCFESTGHCWCVDNSGNYIPGSLVSRLTQKPQCQTPCQRSQMNAAVAGWKRVGFQVNSTTRELFNPTCSVSGEYNILQTSDSGDGKAWCIDPVTGKAFQPAVTDSDGQKHCPSRCEILNSQVMQQEVGIGYIPVCEKFDGSFSAVQCDQGKGRCWCVFTNGEEIPETKVNTTTGLKPACNRPQCALPFNSPAVSDGIVLCNEVPNGQSLQHCRLICRQGYQSAFDGTKFVCDTQNDKWIREFPHPEACQKINLFQVALAQRWFQLLLPPGKACNSDYAGLLKAFKIFITDDLRARGFCHIQVTISGETSLISVCDDSTVSVGCLNINHLGVNVTWKVQLQDIPASALPDLHDIENALLGDGLIKRFTELINSGNYHLTLDSKQFLADVFTDIPTDQSHGFPPSVHLGCSDGYIKISVTQRSGHNVSGCVVCPAGSFFQDGTCILCQHGFYQEAVGNVKCRKCPEGKKTVSAGDFSAHLCLTECETSPWNPTCDSLGQYRAVQQNADTQKSFCVTLNGERLPWTETISPLTESDCIVFRQFESVDESQLILNSEGTDISKVLPVHTNRQRQLLDCLTECSGNETCDFLVLYHKGEVFHCELYSTSESNLLCRTFGQSQGFLGSSSTVKYDGISCQLRISSNGDGNLSVYRKKGHEFTTTFHKIFLRTDFRNVITGVYQAIAFSARGSSLTDVHHFCRLACGKEQCCDGFILSQIIIDEGTLLCGLMSYPDVLLCNDNDWQATSLLEGEGVCRGVKSNTEKKTFMFSFGGLDFTGTYALLSKNFVNAEYSTELSPEMKEEIQRSFNSFQRIYLWQDSNMNTRMKSFSECAGKVLQDQQSLDVPENTREHFSQLGSKLVRVDLNQSVPNQRYQLFKHQFSMKQAELWCLARCTEVNICKVATLQDSAALHFECVQYPDTQLCQKSSDWIFSETDCGLILPEEPQILYRKKDVLGGRVKNFYTRLPFREVQGISVRNRLNVTARGIRTGFFECERLCDEDSCCKGFGFLKDPRLPGLEIMCLTLNSLGVQSCSEEIQNWRVVDCESADEKAPTYHFGWYQKPVNRWKHAGNICPPVSLPPLPQKVLLNNWNILKGSPGLDPTITFFDVLHIDSDSPVMTEDFRNYARDRCLSACVSSHTCVTVSLQPQLSGVRCLFYPDTHNCYPGLQGHDCQMLLKEEAEEVYYKKTIGGSCTGRCGMYQPDEVCQCNLKCEDYADCCPDNHTCSDPSLSESQPQLTSIFLPGHGILFGSSQVTQVGVEWKTVNHFLGVPYAAAPTGKSRFKAPAAFNWTGEWNATFYRPSCLQPGDAKAIYSTVDEDCLYLNIFIPKSIARNNAVLVFFHNAAVDYKRERQTNIDGSYLASIGNILVVTVNYRVGVFGFLSDDTDAMTGNWGLLDQMAALQWLQRNIGYFGGSSSQITIAADRSGADITSMNLMRIAYSRLFKRAILLVRDNHIELMRKQAIMHDLTCGNKK</sequence>
<dbReference type="Gene3D" id="2.10.50.10">
    <property type="entry name" value="Tumor Necrosis Factor Receptor, subunit A, domain 2"/>
    <property type="match status" value="1"/>
</dbReference>
<dbReference type="InterPro" id="IPR000436">
    <property type="entry name" value="Sushi_SCR_CCP_dom"/>
</dbReference>
<keyword evidence="10" id="KW-0677">Repeat</keyword>
<evidence type="ECO:0000256" key="7">
    <source>
        <dbReference type="ARBA" id="ARBA00022653"/>
    </source>
</evidence>
<dbReference type="GO" id="GO:0005615">
    <property type="term" value="C:extracellular space"/>
    <property type="evidence" value="ECO:0007669"/>
    <property type="project" value="TreeGrafter"/>
</dbReference>
<feature type="disulfide bond" evidence="16">
    <location>
        <begin position="19"/>
        <end position="38"/>
    </location>
</feature>